<evidence type="ECO:0000256" key="1">
    <source>
        <dbReference type="ARBA" id="ARBA00022475"/>
    </source>
</evidence>
<sequence precursor="true">MKRIYKILIGIFAVSITSVAAISIVWSYDTVRKIEATVNDNIKIYLNNEQKILTDTNGSKISPVIINGRTYLPLRAVAGLSGFEVEWDSYNQAVMLSTDKDETVVHEENTNEARELTLWHFNKDESPNIVKLFNEIHPDIKIALSVIPDKDQQYQNKLTAAIRAGSGAPDVFAVESAFAKKFVNMPNAYADLSEKAKNNVHNMIPYTIQVGTDNNGLLKALSFQGAPGALAFKKAAARKYLGTDDSTKITDMVSTPEKMLLAAKTLKEKSGGKVSLFPTFEEPLKMFIGGRSKSWVVNDKLTIDQKMLDFIDFAKTLRNNKYEASLDQWSPSWMSAIGSDEKALMWLCPYWGIPWIIGSNDVKSREGDRWGLAKPTYPYFWGGTWFGIYSKSDMQDIAWSFLKCITTDKDWMSNWAYDNQDFPNNLQVISEGAPEESNIMDTDLYKFYEPLLKDIKGTIQTKYDDTIENFYIDCMRSYLAGKIKTKNDMIKTFKDKVKTGLKDVTVE</sequence>
<dbReference type="STRING" id="398512.Bccel_5882"/>
<dbReference type="InterPro" id="IPR006059">
    <property type="entry name" value="SBP"/>
</dbReference>
<dbReference type="eggNOG" id="COG1653">
    <property type="taxonomic scope" value="Bacteria"/>
</dbReference>
<dbReference type="SUPFAM" id="SSF55383">
    <property type="entry name" value="Copper amine oxidase, domain N"/>
    <property type="match status" value="1"/>
</dbReference>
<evidence type="ECO:0000313" key="8">
    <source>
        <dbReference type="EMBL" id="KNY30602.1"/>
    </source>
</evidence>
<organism evidence="8 9">
    <name type="scientific">Pseudobacteroides cellulosolvens ATCC 35603 = DSM 2933</name>
    <dbReference type="NCBI Taxonomy" id="398512"/>
    <lineage>
        <taxon>Bacteria</taxon>
        <taxon>Bacillati</taxon>
        <taxon>Bacillota</taxon>
        <taxon>Clostridia</taxon>
        <taxon>Eubacteriales</taxon>
        <taxon>Oscillospiraceae</taxon>
        <taxon>Pseudobacteroides</taxon>
    </lineage>
</organism>
<dbReference type="OrthoDB" id="55273at2"/>
<name>A0A0L6JYR0_9FIRM</name>
<accession>A0A0L6JYR0</accession>
<dbReference type="Pfam" id="PF01547">
    <property type="entry name" value="SBP_bac_1"/>
    <property type="match status" value="1"/>
</dbReference>
<dbReference type="PATRIC" id="fig|398512.5.peg.6185"/>
<dbReference type="Pfam" id="PF07833">
    <property type="entry name" value="Cu_amine_oxidN1"/>
    <property type="match status" value="1"/>
</dbReference>
<keyword evidence="6" id="KW-1133">Transmembrane helix</keyword>
<dbReference type="InterPro" id="IPR012854">
    <property type="entry name" value="Cu_amine_oxidase-like_N"/>
</dbReference>
<protein>
    <submittedName>
        <fullName evidence="8">Extracellular solute-binding protein family 1</fullName>
    </submittedName>
</protein>
<evidence type="ECO:0000256" key="4">
    <source>
        <dbReference type="ARBA" id="ARBA00023139"/>
    </source>
</evidence>
<dbReference type="PANTHER" id="PTHR43649">
    <property type="entry name" value="ARABINOSE-BINDING PROTEIN-RELATED"/>
    <property type="match status" value="1"/>
</dbReference>
<keyword evidence="2" id="KW-0732">Signal</keyword>
<feature type="transmembrane region" description="Helical" evidence="6">
    <location>
        <begin position="7"/>
        <end position="28"/>
    </location>
</feature>
<keyword evidence="5" id="KW-0449">Lipoprotein</keyword>
<feature type="domain" description="Copper amine oxidase-like N-terminal" evidence="7">
    <location>
        <begin position="60"/>
        <end position="104"/>
    </location>
</feature>
<keyword evidence="1" id="KW-1003">Cell membrane</keyword>
<dbReference type="Gene3D" id="3.40.190.10">
    <property type="entry name" value="Periplasmic binding protein-like II"/>
    <property type="match status" value="1"/>
</dbReference>
<dbReference type="AlphaFoldDB" id="A0A0L6JYR0"/>
<dbReference type="InterPro" id="IPR050490">
    <property type="entry name" value="Bact_solute-bd_prot1"/>
</dbReference>
<dbReference type="EMBL" id="LGTC01000001">
    <property type="protein sequence ID" value="KNY30602.1"/>
    <property type="molecule type" value="Genomic_DNA"/>
</dbReference>
<gene>
    <name evidence="8" type="ORF">Bccel_5882</name>
</gene>
<dbReference type="Proteomes" id="UP000036923">
    <property type="component" value="Unassembled WGS sequence"/>
</dbReference>
<keyword evidence="3 6" id="KW-0472">Membrane</keyword>
<keyword evidence="4" id="KW-0564">Palmitate</keyword>
<evidence type="ECO:0000256" key="3">
    <source>
        <dbReference type="ARBA" id="ARBA00023136"/>
    </source>
</evidence>
<evidence type="ECO:0000259" key="7">
    <source>
        <dbReference type="Pfam" id="PF07833"/>
    </source>
</evidence>
<evidence type="ECO:0000256" key="2">
    <source>
        <dbReference type="ARBA" id="ARBA00022729"/>
    </source>
</evidence>
<comment type="caution">
    <text evidence="8">The sequence shown here is derived from an EMBL/GenBank/DDBJ whole genome shotgun (WGS) entry which is preliminary data.</text>
</comment>
<evidence type="ECO:0000313" key="9">
    <source>
        <dbReference type="Proteomes" id="UP000036923"/>
    </source>
</evidence>
<evidence type="ECO:0000256" key="5">
    <source>
        <dbReference type="ARBA" id="ARBA00023288"/>
    </source>
</evidence>
<dbReference type="InterPro" id="IPR036582">
    <property type="entry name" value="Mao_N_sf"/>
</dbReference>
<dbReference type="PANTHER" id="PTHR43649:SF33">
    <property type="entry name" value="POLYGALACTURONAN_RHAMNOGALACTURONAN-BINDING PROTEIN YTCQ"/>
    <property type="match status" value="1"/>
</dbReference>
<dbReference type="RefSeq" id="WP_036945742.1">
    <property type="nucleotide sequence ID" value="NZ_JQKC01000073.1"/>
</dbReference>
<keyword evidence="6" id="KW-0812">Transmembrane</keyword>
<proteinExistence type="predicted"/>
<keyword evidence="9" id="KW-1185">Reference proteome</keyword>
<reference evidence="9" key="1">
    <citation type="submission" date="2015-07" db="EMBL/GenBank/DDBJ databases">
        <title>Near-Complete Genome Sequence of the Cellulolytic Bacterium Bacteroides (Pseudobacteroides) cellulosolvens ATCC 35603.</title>
        <authorList>
            <person name="Dassa B."/>
            <person name="Utturkar S.M."/>
            <person name="Klingeman D.M."/>
            <person name="Hurt R.A."/>
            <person name="Keller M."/>
            <person name="Xu J."/>
            <person name="Reddy Y.H.K."/>
            <person name="Borovok I."/>
            <person name="Grinberg I.R."/>
            <person name="Lamed R."/>
            <person name="Zhivin O."/>
            <person name="Bayer E.A."/>
            <person name="Brown S.D."/>
        </authorList>
    </citation>
    <scope>NUCLEOTIDE SEQUENCE [LARGE SCALE GENOMIC DNA]</scope>
    <source>
        <strain evidence="9">DSM 2933</strain>
    </source>
</reference>
<dbReference type="SUPFAM" id="SSF53850">
    <property type="entry name" value="Periplasmic binding protein-like II"/>
    <property type="match status" value="1"/>
</dbReference>
<evidence type="ECO:0000256" key="6">
    <source>
        <dbReference type="SAM" id="Phobius"/>
    </source>
</evidence>